<dbReference type="InterPro" id="IPR021344">
    <property type="entry name" value="DUF2970"/>
</dbReference>
<dbReference type="RefSeq" id="WP_102527694.1">
    <property type="nucleotide sequence ID" value="NZ_JAKIKU010000010.1"/>
</dbReference>
<accession>A0ABT0KT44</accession>
<feature type="transmembrane region" description="Helical" evidence="1">
    <location>
        <begin position="35"/>
        <end position="55"/>
    </location>
</feature>
<name>A0ABT0KT44_9GAMM</name>
<evidence type="ECO:0000256" key="1">
    <source>
        <dbReference type="SAM" id="Phobius"/>
    </source>
</evidence>
<keyword evidence="1" id="KW-1133">Transmembrane helix</keyword>
<dbReference type="EMBL" id="JAKIKU010000010">
    <property type="protein sequence ID" value="MCL1047025.1"/>
    <property type="molecule type" value="Genomic_DNA"/>
</dbReference>
<protein>
    <submittedName>
        <fullName evidence="2">DUF2970 domain-containing protein</fullName>
    </submittedName>
</protein>
<proteinExistence type="predicted"/>
<keyword evidence="1" id="KW-0812">Transmembrane</keyword>
<organism evidence="2 3">
    <name type="scientific">Shewanella electrodiphila</name>
    <dbReference type="NCBI Taxonomy" id="934143"/>
    <lineage>
        <taxon>Bacteria</taxon>
        <taxon>Pseudomonadati</taxon>
        <taxon>Pseudomonadota</taxon>
        <taxon>Gammaproteobacteria</taxon>
        <taxon>Alteromonadales</taxon>
        <taxon>Shewanellaceae</taxon>
        <taxon>Shewanella</taxon>
    </lineage>
</organism>
<keyword evidence="3" id="KW-1185">Reference proteome</keyword>
<comment type="caution">
    <text evidence="2">The sequence shown here is derived from an EMBL/GenBank/DDBJ whole genome shotgun (WGS) entry which is preliminary data.</text>
</comment>
<dbReference type="Proteomes" id="UP001202134">
    <property type="component" value="Unassembled WGS sequence"/>
</dbReference>
<evidence type="ECO:0000313" key="3">
    <source>
        <dbReference type="Proteomes" id="UP001202134"/>
    </source>
</evidence>
<reference evidence="2 3" key="1">
    <citation type="submission" date="2022-01" db="EMBL/GenBank/DDBJ databases">
        <title>Whole genome-based taxonomy of the Shewanellaceae.</title>
        <authorList>
            <person name="Martin-Rodriguez A.J."/>
        </authorList>
    </citation>
    <scope>NUCLEOTIDE SEQUENCE [LARGE SCALE GENOMIC DNA]</scope>
    <source>
        <strain evidence="2 3">DSM 24955</strain>
    </source>
</reference>
<dbReference type="Pfam" id="PF11174">
    <property type="entry name" value="DUF2970"/>
    <property type="match status" value="1"/>
</dbReference>
<gene>
    <name evidence="2" type="ORF">L2737_17135</name>
</gene>
<keyword evidence="1" id="KW-0472">Membrane</keyword>
<sequence>MSIWRVFTSTVAAFFGVQTEDNRQRDFQKNNSPLPFIFMGIALAALMILSLIFIVNQVLS</sequence>
<evidence type="ECO:0000313" key="2">
    <source>
        <dbReference type="EMBL" id="MCL1047025.1"/>
    </source>
</evidence>